<feature type="compositionally biased region" description="Low complexity" evidence="6">
    <location>
        <begin position="25"/>
        <end position="37"/>
    </location>
</feature>
<sequence>MLSLVLLLALVLSACSNSGGNNGNGDAAQSNGGNASATDNASEGGADTRDVGGLAVPIVQDPLTLTLWSPSGGNFRGTNFNEKLSFQQMEANTSIHIDFQHSTDASAEAFSLLMASGQLPDIIYSDAWGTESSKYGSQGALLPLEELIEQYAPNFNKILNDYPDVRGQITSPEGHIYYLPNLVLDAENLTQMFPQIRQDWLEQLGLEMPTSTDEWYEVLKAFREQDPNGNGEQDEIPLVTVSLENIMMLFAPAFGVEYGFFVEDGQVKYGPADERFEDVVTYLNKLYSEQLLDPNYLVDTTFQTLTEKVTTDVAGAWFGWSGSYMGNFTTLMEGKHDTFALAPVLPPAGPDGTQRHVSFRWQAGPHGLAVSSRTEHPEEVIQWLDYQYSEEGILLNNFGVEGESYDVVDGNPIYKEAVTNPTNGLTNTQELLNHTIGGGSWATVADPRYAEQIRIANGQTDNPLELYSDYIDFDAKLPPVQFSAEESAAVVPLMADIQTYAAEAVNAAIMGRDPVGNYDQVIEQLNKMGIEEVLRNYQTAYDRFKGN</sequence>
<dbReference type="AlphaFoldDB" id="A0A927BNB9"/>
<evidence type="ECO:0000256" key="5">
    <source>
        <dbReference type="ARBA" id="ARBA00023288"/>
    </source>
</evidence>
<protein>
    <submittedName>
        <fullName evidence="8">Extracellular solute-binding protein</fullName>
    </submittedName>
</protein>
<feature type="region of interest" description="Disordered" evidence="6">
    <location>
        <begin position="25"/>
        <end position="49"/>
    </location>
</feature>
<evidence type="ECO:0000256" key="7">
    <source>
        <dbReference type="SAM" id="SignalP"/>
    </source>
</evidence>
<organism evidence="8 9">
    <name type="scientific">Paenibacillus sabuli</name>
    <dbReference type="NCBI Taxonomy" id="2772509"/>
    <lineage>
        <taxon>Bacteria</taxon>
        <taxon>Bacillati</taxon>
        <taxon>Bacillota</taxon>
        <taxon>Bacilli</taxon>
        <taxon>Bacillales</taxon>
        <taxon>Paenibacillaceae</taxon>
        <taxon>Paenibacillus</taxon>
    </lineage>
</organism>
<dbReference type="PANTHER" id="PTHR43649">
    <property type="entry name" value="ARABINOSE-BINDING PROTEIN-RELATED"/>
    <property type="match status" value="1"/>
</dbReference>
<dbReference type="InterPro" id="IPR006059">
    <property type="entry name" value="SBP"/>
</dbReference>
<proteinExistence type="predicted"/>
<name>A0A927BNB9_9BACL</name>
<dbReference type="InterPro" id="IPR050490">
    <property type="entry name" value="Bact_solute-bd_prot1"/>
</dbReference>
<keyword evidence="9" id="KW-1185">Reference proteome</keyword>
<reference evidence="8" key="1">
    <citation type="submission" date="2020-09" db="EMBL/GenBank/DDBJ databases">
        <title>A novel bacterium of genus Paenibacillus, isolated from South China Sea.</title>
        <authorList>
            <person name="Huang H."/>
            <person name="Mo K."/>
            <person name="Hu Y."/>
        </authorList>
    </citation>
    <scope>NUCLEOTIDE SEQUENCE</scope>
    <source>
        <strain evidence="8">IB182496</strain>
    </source>
</reference>
<evidence type="ECO:0000256" key="3">
    <source>
        <dbReference type="ARBA" id="ARBA00023136"/>
    </source>
</evidence>
<gene>
    <name evidence="8" type="ORF">IDH44_00665</name>
</gene>
<keyword evidence="4" id="KW-0564">Palmitate</keyword>
<dbReference type="Proteomes" id="UP000621560">
    <property type="component" value="Unassembled WGS sequence"/>
</dbReference>
<keyword evidence="3" id="KW-0472">Membrane</keyword>
<dbReference type="PANTHER" id="PTHR43649:SF33">
    <property type="entry name" value="POLYGALACTURONAN_RHAMNOGALACTURONAN-BINDING PROTEIN YTCQ"/>
    <property type="match status" value="1"/>
</dbReference>
<evidence type="ECO:0000256" key="2">
    <source>
        <dbReference type="ARBA" id="ARBA00022729"/>
    </source>
</evidence>
<keyword evidence="5" id="KW-0449">Lipoprotein</keyword>
<dbReference type="EMBL" id="JACXIZ010000003">
    <property type="protein sequence ID" value="MBD2843686.1"/>
    <property type="molecule type" value="Genomic_DNA"/>
</dbReference>
<accession>A0A927BNB9</accession>
<evidence type="ECO:0000256" key="6">
    <source>
        <dbReference type="SAM" id="MobiDB-lite"/>
    </source>
</evidence>
<feature type="chain" id="PRO_5038570554" evidence="7">
    <location>
        <begin position="20"/>
        <end position="547"/>
    </location>
</feature>
<dbReference type="SUPFAM" id="SSF53850">
    <property type="entry name" value="Periplasmic binding protein-like II"/>
    <property type="match status" value="1"/>
</dbReference>
<evidence type="ECO:0000313" key="8">
    <source>
        <dbReference type="EMBL" id="MBD2843686.1"/>
    </source>
</evidence>
<evidence type="ECO:0000313" key="9">
    <source>
        <dbReference type="Proteomes" id="UP000621560"/>
    </source>
</evidence>
<keyword evidence="2 7" id="KW-0732">Signal</keyword>
<dbReference type="Pfam" id="PF01547">
    <property type="entry name" value="SBP_bac_1"/>
    <property type="match status" value="1"/>
</dbReference>
<evidence type="ECO:0000256" key="1">
    <source>
        <dbReference type="ARBA" id="ARBA00022475"/>
    </source>
</evidence>
<comment type="caution">
    <text evidence="8">The sequence shown here is derived from an EMBL/GenBank/DDBJ whole genome shotgun (WGS) entry which is preliminary data.</text>
</comment>
<dbReference type="Gene3D" id="3.40.190.10">
    <property type="entry name" value="Periplasmic binding protein-like II"/>
    <property type="match status" value="2"/>
</dbReference>
<feature type="signal peptide" evidence="7">
    <location>
        <begin position="1"/>
        <end position="19"/>
    </location>
</feature>
<keyword evidence="1" id="KW-1003">Cell membrane</keyword>
<evidence type="ECO:0000256" key="4">
    <source>
        <dbReference type="ARBA" id="ARBA00023139"/>
    </source>
</evidence>